<feature type="domain" description="HD Cas3-type" evidence="11">
    <location>
        <begin position="15"/>
        <end position="231"/>
    </location>
</feature>
<dbReference type="InterPro" id="IPR027417">
    <property type="entry name" value="P-loop_NTPase"/>
</dbReference>
<dbReference type="InterPro" id="IPR011545">
    <property type="entry name" value="DEAD/DEAH_box_helicase_dom"/>
</dbReference>
<dbReference type="GO" id="GO:0016787">
    <property type="term" value="F:hydrolase activity"/>
    <property type="evidence" value="ECO:0007669"/>
    <property type="project" value="UniProtKB-KW"/>
</dbReference>
<dbReference type="PROSITE" id="PS51192">
    <property type="entry name" value="HELICASE_ATP_BIND_1"/>
    <property type="match status" value="1"/>
</dbReference>
<keyword evidence="4" id="KW-0479">Metal-binding</keyword>
<dbReference type="GO" id="GO:0003676">
    <property type="term" value="F:nucleic acid binding"/>
    <property type="evidence" value="ECO:0007669"/>
    <property type="project" value="InterPro"/>
</dbReference>
<evidence type="ECO:0000256" key="8">
    <source>
        <dbReference type="ARBA" id="ARBA00022840"/>
    </source>
</evidence>
<keyword evidence="8" id="KW-0067">ATP-binding</keyword>
<evidence type="ECO:0000256" key="2">
    <source>
        <dbReference type="ARBA" id="ARBA00009046"/>
    </source>
</evidence>
<dbReference type="PANTHER" id="PTHR47957:SF3">
    <property type="entry name" value="ATP-DEPENDENT HELICASE HRQ1"/>
    <property type="match status" value="1"/>
</dbReference>
<keyword evidence="7" id="KW-0347">Helicase</keyword>
<dbReference type="PANTHER" id="PTHR47957">
    <property type="entry name" value="ATP-DEPENDENT HELICASE HRQ1"/>
    <property type="match status" value="1"/>
</dbReference>
<dbReference type="CDD" id="cd17930">
    <property type="entry name" value="DEXHc_cas3"/>
    <property type="match status" value="1"/>
</dbReference>
<dbReference type="AlphaFoldDB" id="A0A231VLE3"/>
<dbReference type="Pfam" id="PF00270">
    <property type="entry name" value="DEAD"/>
    <property type="match status" value="1"/>
</dbReference>
<comment type="similarity">
    <text evidence="1">In the N-terminal section; belongs to the CRISPR-associated nuclease Cas3-HD family.</text>
</comment>
<dbReference type="SMART" id="SM00487">
    <property type="entry name" value="DEXDc"/>
    <property type="match status" value="1"/>
</dbReference>
<dbReference type="NCBIfam" id="TIGR01596">
    <property type="entry name" value="cas3_HD"/>
    <property type="match status" value="1"/>
</dbReference>
<dbReference type="GO" id="GO:0051607">
    <property type="term" value="P:defense response to virus"/>
    <property type="evidence" value="ECO:0007669"/>
    <property type="project" value="UniProtKB-KW"/>
</dbReference>
<comment type="caution">
    <text evidence="12">The sequence shown here is derived from an EMBL/GenBank/DDBJ whole genome shotgun (WGS) entry which is preliminary data.</text>
</comment>
<evidence type="ECO:0000256" key="9">
    <source>
        <dbReference type="ARBA" id="ARBA00023118"/>
    </source>
</evidence>
<dbReference type="InterPro" id="IPR006483">
    <property type="entry name" value="CRISPR-assoc_Cas3_HD"/>
</dbReference>
<organism evidence="12 13">
    <name type="scientific">Thermoanaerobacterium thermosaccharolyticum</name>
    <name type="common">Clostridium thermosaccharolyticum</name>
    <dbReference type="NCBI Taxonomy" id="1517"/>
    <lineage>
        <taxon>Bacteria</taxon>
        <taxon>Bacillati</taxon>
        <taxon>Bacillota</taxon>
        <taxon>Clostridia</taxon>
        <taxon>Thermoanaerobacterales</taxon>
        <taxon>Thermoanaerobacteraceae</taxon>
        <taxon>Thermoanaerobacterium</taxon>
    </lineage>
</organism>
<dbReference type="SUPFAM" id="SSF52540">
    <property type="entry name" value="P-loop containing nucleoside triphosphate hydrolases"/>
    <property type="match status" value="1"/>
</dbReference>
<evidence type="ECO:0000313" key="12">
    <source>
        <dbReference type="EMBL" id="OXT08894.1"/>
    </source>
</evidence>
<dbReference type="GO" id="GO:0004519">
    <property type="term" value="F:endonuclease activity"/>
    <property type="evidence" value="ECO:0007669"/>
    <property type="project" value="UniProtKB-KW"/>
</dbReference>
<dbReference type="Pfam" id="PF22590">
    <property type="entry name" value="Cas3-like_C_2"/>
    <property type="match status" value="1"/>
</dbReference>
<dbReference type="Gene3D" id="1.10.3210.30">
    <property type="match status" value="1"/>
</dbReference>
<evidence type="ECO:0000259" key="10">
    <source>
        <dbReference type="PROSITE" id="PS51192"/>
    </source>
</evidence>
<dbReference type="GO" id="GO:0046872">
    <property type="term" value="F:metal ion binding"/>
    <property type="evidence" value="ECO:0007669"/>
    <property type="project" value="UniProtKB-KW"/>
</dbReference>
<keyword evidence="9" id="KW-0051">Antiviral defense</keyword>
<dbReference type="InterPro" id="IPR054712">
    <property type="entry name" value="Cas3-like_dom"/>
</dbReference>
<evidence type="ECO:0000256" key="1">
    <source>
        <dbReference type="ARBA" id="ARBA00006847"/>
    </source>
</evidence>
<dbReference type="Proteomes" id="UP000215301">
    <property type="component" value="Unassembled WGS sequence"/>
</dbReference>
<dbReference type="PROSITE" id="PS51643">
    <property type="entry name" value="HD_CAS3"/>
    <property type="match status" value="1"/>
</dbReference>
<dbReference type="GO" id="GO:0036297">
    <property type="term" value="P:interstrand cross-link repair"/>
    <property type="evidence" value="ECO:0007669"/>
    <property type="project" value="TreeGrafter"/>
</dbReference>
<evidence type="ECO:0000256" key="4">
    <source>
        <dbReference type="ARBA" id="ARBA00022723"/>
    </source>
</evidence>
<keyword evidence="12" id="KW-0255">Endonuclease</keyword>
<sequence length="807" mass="94268">MNMDFYSHIQNEDNEATFKRLLRDHLNDVAEAIKDDTAYVYNDALLSKIGYLIGIGHDFGKYTTFFQKYLLTGENQLNLQRHGFISAVFTAYEIMRLIDLNEGRYMYLPLIAYFDVLHHHGDLNSFKDDIIDSQSLEDEDFIYVDERMRDKLIIMKEQIKDIIKNKDDIQREYDMLHEGINITNFCSKWLEVLHEIDRERYKLSMEDKELKSYVFSLLLFYYSALIDSDKRNAAGVRYTERKKIPQNIVDDFRKSRFNINSKEGIFGLRNEIYNKTVDKIQKVNLDKHIFTLTAPTGTGKTLASFSAAVKLRHRIENERGITPRIIYSLPFTSIIDQNYDVIDEVLSQIDDFSRDKSAYLIKHHHLSDVKYRYENEDRPVDESLMLVESWNSEVIVTTFVQLLHTLLGYKNRFLKKFHNIANSIILLDEVQNIDVKYWPAINTILHIITKELHCYIILLTATKPLIFDEEDAIELLDNNEKYFKALNRVKLITDLKSKNLDELVDIFINNYNEGKSYLVILNTIKSSLNFYNQLKSRLNIKNTNFYYLSTNIVPKERLNRINKIREEIKEGKKIIVVSTQVVEAGVDLDVDIVIRDLAPIDSIVQASGRCNRGNLKGIGSVYVYNLSDKRSYSSMVYGAVSIDSAKNVLRDEIEEESFYDMINQYFEIVKQKKDLSASSDLIEAIDNFCFDGGENVNSISKFHLIDEKAQYVDVFIQVDKNAISTWEKYEQGVLHEKDFKKRQENYLNIRSDLKSYIISVPLKLAKNMISPTKNSSLFLLPYENLNDYYSLETGFNRNIDDDTILFF</sequence>
<protein>
    <submittedName>
        <fullName evidence="12">CRISPR-associated helicase/endonuclease Cas3</fullName>
    </submittedName>
</protein>
<evidence type="ECO:0000313" key="13">
    <source>
        <dbReference type="Proteomes" id="UP000215301"/>
    </source>
</evidence>
<keyword evidence="3" id="KW-0540">Nuclease</keyword>
<evidence type="ECO:0000256" key="5">
    <source>
        <dbReference type="ARBA" id="ARBA00022741"/>
    </source>
</evidence>
<evidence type="ECO:0000256" key="7">
    <source>
        <dbReference type="ARBA" id="ARBA00022806"/>
    </source>
</evidence>
<dbReference type="InterPro" id="IPR014001">
    <property type="entry name" value="Helicase_ATP-bd"/>
</dbReference>
<dbReference type="GO" id="GO:0043138">
    <property type="term" value="F:3'-5' DNA helicase activity"/>
    <property type="evidence" value="ECO:0007669"/>
    <property type="project" value="TreeGrafter"/>
</dbReference>
<keyword evidence="6" id="KW-0378">Hydrolase</keyword>
<keyword evidence="5" id="KW-0547">Nucleotide-binding</keyword>
<proteinExistence type="inferred from homology"/>
<dbReference type="InterPro" id="IPR001650">
    <property type="entry name" value="Helicase_C-like"/>
</dbReference>
<dbReference type="EMBL" id="NKHD01000009">
    <property type="protein sequence ID" value="OXT08894.1"/>
    <property type="molecule type" value="Genomic_DNA"/>
</dbReference>
<evidence type="ECO:0000256" key="6">
    <source>
        <dbReference type="ARBA" id="ARBA00022801"/>
    </source>
</evidence>
<dbReference type="GO" id="GO:0005524">
    <property type="term" value="F:ATP binding"/>
    <property type="evidence" value="ECO:0007669"/>
    <property type="project" value="UniProtKB-KW"/>
</dbReference>
<reference evidence="12 13" key="1">
    <citation type="submission" date="2017-06" db="EMBL/GenBank/DDBJ databases">
        <title>Isolation and characterization of a thermophilic and butanogenic Thermoanaerobacterium thermosaccharolyticum M5 capable of efficient degradation of hemicellulose.</title>
        <authorList>
            <person name="Xin F."/>
            <person name="Jiang Y."/>
        </authorList>
    </citation>
    <scope>NUCLEOTIDE SEQUENCE [LARGE SCALE GENOMIC DNA]</scope>
    <source>
        <strain evidence="12 13">M5</strain>
    </source>
</reference>
<comment type="similarity">
    <text evidence="2">In the central section; belongs to the CRISPR-associated helicase Cas3 family.</text>
</comment>
<dbReference type="InterPro" id="IPR006474">
    <property type="entry name" value="Helicase_Cas3_CRISPR-ass_core"/>
</dbReference>
<evidence type="ECO:0000256" key="3">
    <source>
        <dbReference type="ARBA" id="ARBA00022722"/>
    </source>
</evidence>
<dbReference type="SMART" id="SM00490">
    <property type="entry name" value="HELICc"/>
    <property type="match status" value="1"/>
</dbReference>
<evidence type="ECO:0000259" key="11">
    <source>
        <dbReference type="PROSITE" id="PS51643"/>
    </source>
</evidence>
<dbReference type="NCBIfam" id="TIGR01587">
    <property type="entry name" value="cas3_core"/>
    <property type="match status" value="1"/>
</dbReference>
<gene>
    <name evidence="12" type="ORF">CE561_03880</name>
</gene>
<dbReference type="GO" id="GO:0006289">
    <property type="term" value="P:nucleotide-excision repair"/>
    <property type="evidence" value="ECO:0007669"/>
    <property type="project" value="TreeGrafter"/>
</dbReference>
<dbReference type="InterPro" id="IPR038257">
    <property type="entry name" value="CRISPR-assoc_Cas3_HD_sf"/>
</dbReference>
<dbReference type="CDD" id="cd09641">
    <property type="entry name" value="Cas3''_I"/>
    <property type="match status" value="1"/>
</dbReference>
<accession>A0A231VLE3</accession>
<feature type="domain" description="Helicase ATP-binding" evidence="10">
    <location>
        <begin position="281"/>
        <end position="481"/>
    </location>
</feature>
<dbReference type="Gene3D" id="3.40.50.300">
    <property type="entry name" value="P-loop containing nucleotide triphosphate hydrolases"/>
    <property type="match status" value="2"/>
</dbReference>
<name>A0A231VLE3_THETR</name>